<gene>
    <name evidence="6" type="primary">hspA_1</name>
    <name evidence="6" type="ORF">CA13_10250</name>
</gene>
<dbReference type="PANTHER" id="PTHR46733">
    <property type="entry name" value="26.5 KDA HEAT SHOCK PROTEIN, MITOCHONDRIAL"/>
    <property type="match status" value="1"/>
</dbReference>
<evidence type="ECO:0000259" key="5">
    <source>
        <dbReference type="PROSITE" id="PS01031"/>
    </source>
</evidence>
<name>A0A5C5YYF4_9BACT</name>
<dbReference type="PANTHER" id="PTHR46733:SF4">
    <property type="entry name" value="HEAT SHOCK PROTEIN 21, CHLOROPLASTIC"/>
    <property type="match status" value="1"/>
</dbReference>
<accession>A0A5C5YYF4</accession>
<proteinExistence type="inferred from homology"/>
<dbReference type="SUPFAM" id="SSF49764">
    <property type="entry name" value="HSP20-like chaperones"/>
    <property type="match status" value="1"/>
</dbReference>
<evidence type="ECO:0000256" key="2">
    <source>
        <dbReference type="PROSITE-ProRule" id="PRU00285"/>
    </source>
</evidence>
<evidence type="ECO:0000313" key="7">
    <source>
        <dbReference type="Proteomes" id="UP000315010"/>
    </source>
</evidence>
<dbReference type="Proteomes" id="UP000315010">
    <property type="component" value="Unassembled WGS sequence"/>
</dbReference>
<dbReference type="CDD" id="cd06464">
    <property type="entry name" value="ACD_sHsps-like"/>
    <property type="match status" value="1"/>
</dbReference>
<dbReference type="Gene3D" id="2.60.40.790">
    <property type="match status" value="1"/>
</dbReference>
<dbReference type="InterPro" id="IPR002068">
    <property type="entry name" value="A-crystallin/Hsp20_dom"/>
</dbReference>
<dbReference type="EMBL" id="SJPJ01000001">
    <property type="protein sequence ID" value="TWT79621.1"/>
    <property type="molecule type" value="Genomic_DNA"/>
</dbReference>
<dbReference type="InterPro" id="IPR044587">
    <property type="entry name" value="HSP21-like"/>
</dbReference>
<organism evidence="6 7">
    <name type="scientific">Novipirellula herctigrandis</name>
    <dbReference type="NCBI Taxonomy" id="2527986"/>
    <lineage>
        <taxon>Bacteria</taxon>
        <taxon>Pseudomonadati</taxon>
        <taxon>Planctomycetota</taxon>
        <taxon>Planctomycetia</taxon>
        <taxon>Pirellulales</taxon>
        <taxon>Pirellulaceae</taxon>
        <taxon>Novipirellula</taxon>
    </lineage>
</organism>
<evidence type="ECO:0000256" key="1">
    <source>
        <dbReference type="ARBA" id="ARBA00023016"/>
    </source>
</evidence>
<keyword evidence="7" id="KW-1185">Reference proteome</keyword>
<dbReference type="RefSeq" id="WP_419193937.1">
    <property type="nucleotide sequence ID" value="NZ_SJPJ01000001.1"/>
</dbReference>
<feature type="domain" description="SHSP" evidence="5">
    <location>
        <begin position="19"/>
        <end position="130"/>
    </location>
</feature>
<feature type="region of interest" description="Disordered" evidence="4">
    <location>
        <begin position="1"/>
        <end position="26"/>
    </location>
</feature>
<dbReference type="AlphaFoldDB" id="A0A5C5YYF4"/>
<sequence length="130" mass="14693">MTNKPLTKPHPAQMEAEPTSQSPAYQPRFDIVESDNELTLYGDMPGVEEKDLDVRYENEQLMIHAKVPSRKEAETMLCEEYGVGDYQRTFMIGESIDPAKINAEIHNGVLVVHLPKTEAVKPKRIQVKAV</sequence>
<dbReference type="Pfam" id="PF00011">
    <property type="entry name" value="HSP20"/>
    <property type="match status" value="1"/>
</dbReference>
<evidence type="ECO:0000313" key="6">
    <source>
        <dbReference type="EMBL" id="TWT79621.1"/>
    </source>
</evidence>
<comment type="similarity">
    <text evidence="2 3">Belongs to the small heat shock protein (HSP20) family.</text>
</comment>
<dbReference type="GO" id="GO:0009408">
    <property type="term" value="P:response to heat"/>
    <property type="evidence" value="ECO:0007669"/>
    <property type="project" value="InterPro"/>
</dbReference>
<dbReference type="PROSITE" id="PS01031">
    <property type="entry name" value="SHSP"/>
    <property type="match status" value="1"/>
</dbReference>
<evidence type="ECO:0000256" key="4">
    <source>
        <dbReference type="SAM" id="MobiDB-lite"/>
    </source>
</evidence>
<protein>
    <submittedName>
        <fullName evidence="6">Spore protein SP21</fullName>
    </submittedName>
</protein>
<evidence type="ECO:0000256" key="3">
    <source>
        <dbReference type="RuleBase" id="RU003616"/>
    </source>
</evidence>
<comment type="caution">
    <text evidence="6">The sequence shown here is derived from an EMBL/GenBank/DDBJ whole genome shotgun (WGS) entry which is preliminary data.</text>
</comment>
<keyword evidence="1" id="KW-0346">Stress response</keyword>
<dbReference type="InterPro" id="IPR008978">
    <property type="entry name" value="HSP20-like_chaperone"/>
</dbReference>
<reference evidence="6 7" key="1">
    <citation type="submission" date="2019-02" db="EMBL/GenBank/DDBJ databases">
        <title>Deep-cultivation of Planctomycetes and their phenomic and genomic characterization uncovers novel biology.</title>
        <authorList>
            <person name="Wiegand S."/>
            <person name="Jogler M."/>
            <person name="Boedeker C."/>
            <person name="Pinto D."/>
            <person name="Vollmers J."/>
            <person name="Rivas-Marin E."/>
            <person name="Kohn T."/>
            <person name="Peeters S.H."/>
            <person name="Heuer A."/>
            <person name="Rast P."/>
            <person name="Oberbeckmann S."/>
            <person name="Bunk B."/>
            <person name="Jeske O."/>
            <person name="Meyerdierks A."/>
            <person name="Storesund J.E."/>
            <person name="Kallscheuer N."/>
            <person name="Luecker S."/>
            <person name="Lage O.M."/>
            <person name="Pohl T."/>
            <person name="Merkel B.J."/>
            <person name="Hornburger P."/>
            <person name="Mueller R.-W."/>
            <person name="Bruemmer F."/>
            <person name="Labrenz M."/>
            <person name="Spormann A.M."/>
            <person name="Op Den Camp H."/>
            <person name="Overmann J."/>
            <person name="Amann R."/>
            <person name="Jetten M.S.M."/>
            <person name="Mascher T."/>
            <person name="Medema M.H."/>
            <person name="Devos D.P."/>
            <person name="Kaster A.-K."/>
            <person name="Ovreas L."/>
            <person name="Rohde M."/>
            <person name="Galperin M.Y."/>
            <person name="Jogler C."/>
        </authorList>
    </citation>
    <scope>NUCLEOTIDE SEQUENCE [LARGE SCALE GENOMIC DNA]</scope>
    <source>
        <strain evidence="6 7">CA13</strain>
    </source>
</reference>